<proteinExistence type="inferred from homology"/>
<dbReference type="InterPro" id="IPR000582">
    <property type="entry name" value="Acyl-CoA-binding_protein"/>
</dbReference>
<dbReference type="SUPFAM" id="SSF47027">
    <property type="entry name" value="Acyl-CoA binding protein"/>
    <property type="match status" value="1"/>
</dbReference>
<comment type="similarity">
    <text evidence="1">Belongs to the ACBP family.</text>
</comment>
<reference evidence="4 5" key="1">
    <citation type="submission" date="2024-05" db="EMBL/GenBank/DDBJ databases">
        <title>Genetic variation in Jamaican populations of the coffee berry borer (Hypothenemus hampei).</title>
        <authorList>
            <person name="Errbii M."/>
            <person name="Myrie A."/>
        </authorList>
    </citation>
    <scope>NUCLEOTIDE SEQUENCE [LARGE SCALE GENOMIC DNA]</scope>
    <source>
        <strain evidence="4">JA-Hopewell-2020-01-JO</strain>
        <tissue evidence="4">Whole body</tissue>
    </source>
</reference>
<dbReference type="EMBL" id="JBDJPC010000002">
    <property type="protein sequence ID" value="KAL1514092.1"/>
    <property type="molecule type" value="Genomic_DNA"/>
</dbReference>
<comment type="caution">
    <text evidence="4">The sequence shown here is derived from an EMBL/GenBank/DDBJ whole genome shotgun (WGS) entry which is preliminary data.</text>
</comment>
<name>A0ABD1F911_HYPHA</name>
<evidence type="ECO:0000256" key="2">
    <source>
        <dbReference type="ARBA" id="ARBA00023121"/>
    </source>
</evidence>
<evidence type="ECO:0000259" key="3">
    <source>
        <dbReference type="PROSITE" id="PS51228"/>
    </source>
</evidence>
<dbReference type="PRINTS" id="PR00689">
    <property type="entry name" value="ACOABINDINGP"/>
</dbReference>
<dbReference type="PROSITE" id="PS51228">
    <property type="entry name" value="ACB_2"/>
    <property type="match status" value="1"/>
</dbReference>
<sequence>MSLDDRFNKAVEDVKKLKSKPTDNDLLEIYSLFKQATVGDVNTSRPGLLDLKGKAKWDAWNEKKGLDQNEAKERYIAKVEALISSLGI</sequence>
<evidence type="ECO:0000313" key="4">
    <source>
        <dbReference type="EMBL" id="KAL1514092.1"/>
    </source>
</evidence>
<dbReference type="GO" id="GO:0019915">
    <property type="term" value="P:lipid storage"/>
    <property type="evidence" value="ECO:0007669"/>
    <property type="project" value="UniProtKB-ARBA"/>
</dbReference>
<keyword evidence="5" id="KW-1185">Reference proteome</keyword>
<dbReference type="InterPro" id="IPR022408">
    <property type="entry name" value="Acyl-CoA-binding_prot_CS"/>
</dbReference>
<keyword evidence="2" id="KW-0446">Lipid-binding</keyword>
<evidence type="ECO:0000313" key="5">
    <source>
        <dbReference type="Proteomes" id="UP001566132"/>
    </source>
</evidence>
<organism evidence="4 5">
    <name type="scientific">Hypothenemus hampei</name>
    <name type="common">Coffee berry borer</name>
    <dbReference type="NCBI Taxonomy" id="57062"/>
    <lineage>
        <taxon>Eukaryota</taxon>
        <taxon>Metazoa</taxon>
        <taxon>Ecdysozoa</taxon>
        <taxon>Arthropoda</taxon>
        <taxon>Hexapoda</taxon>
        <taxon>Insecta</taxon>
        <taxon>Pterygota</taxon>
        <taxon>Neoptera</taxon>
        <taxon>Endopterygota</taxon>
        <taxon>Coleoptera</taxon>
        <taxon>Polyphaga</taxon>
        <taxon>Cucujiformia</taxon>
        <taxon>Curculionidae</taxon>
        <taxon>Scolytinae</taxon>
        <taxon>Hypothenemus</taxon>
    </lineage>
</organism>
<dbReference type="CDD" id="cd00435">
    <property type="entry name" value="ACBP"/>
    <property type="match status" value="1"/>
</dbReference>
<dbReference type="PROSITE" id="PS00880">
    <property type="entry name" value="ACB_1"/>
    <property type="match status" value="1"/>
</dbReference>
<dbReference type="AlphaFoldDB" id="A0ABD1F911"/>
<dbReference type="PANTHER" id="PTHR23310">
    <property type="entry name" value="ACYL-COA-BINDING PROTEIN, ACBP"/>
    <property type="match status" value="1"/>
</dbReference>
<dbReference type="PANTHER" id="PTHR23310:SF62">
    <property type="entry name" value="ACYL-COA BINDING PROTEIN 1, ISOFORM A"/>
    <property type="match status" value="1"/>
</dbReference>
<dbReference type="Proteomes" id="UP001566132">
    <property type="component" value="Unassembled WGS sequence"/>
</dbReference>
<dbReference type="Gene3D" id="1.20.80.10">
    <property type="match status" value="1"/>
</dbReference>
<evidence type="ECO:0000256" key="1">
    <source>
        <dbReference type="ARBA" id="ARBA00005567"/>
    </source>
</evidence>
<dbReference type="GO" id="GO:0008289">
    <property type="term" value="F:lipid binding"/>
    <property type="evidence" value="ECO:0007669"/>
    <property type="project" value="UniProtKB-KW"/>
</dbReference>
<feature type="domain" description="ACB" evidence="3">
    <location>
        <begin position="3"/>
        <end position="88"/>
    </location>
</feature>
<protein>
    <recommendedName>
        <fullName evidence="3">ACB domain-containing protein</fullName>
    </recommendedName>
</protein>
<dbReference type="InterPro" id="IPR014352">
    <property type="entry name" value="FERM/acyl-CoA-bd_prot_sf"/>
</dbReference>
<dbReference type="FunFam" id="1.20.80.10:FF:000010">
    <property type="entry name" value="Acyl-CoA-binding domain-containing protein 5"/>
    <property type="match status" value="1"/>
</dbReference>
<accession>A0ABD1F911</accession>
<gene>
    <name evidence="4" type="ORF">ABEB36_003411</name>
</gene>
<dbReference type="InterPro" id="IPR035984">
    <property type="entry name" value="Acyl-CoA-binding_sf"/>
</dbReference>
<dbReference type="Pfam" id="PF00887">
    <property type="entry name" value="ACBP"/>
    <property type="match status" value="1"/>
</dbReference>